<feature type="compositionally biased region" description="Low complexity" evidence="1">
    <location>
        <begin position="106"/>
        <end position="115"/>
    </location>
</feature>
<dbReference type="Proteomes" id="UP000887565">
    <property type="component" value="Unplaced"/>
</dbReference>
<reference evidence="3" key="1">
    <citation type="submission" date="2022-11" db="UniProtKB">
        <authorList>
            <consortium name="WormBaseParasite"/>
        </authorList>
    </citation>
    <scope>IDENTIFICATION</scope>
</reference>
<dbReference type="AlphaFoldDB" id="A0A915I9Z7"/>
<evidence type="ECO:0000256" key="1">
    <source>
        <dbReference type="SAM" id="MobiDB-lite"/>
    </source>
</evidence>
<proteinExistence type="predicted"/>
<evidence type="ECO:0000313" key="3">
    <source>
        <dbReference type="WBParaSite" id="nRc.2.0.1.t10111-RA"/>
    </source>
</evidence>
<evidence type="ECO:0000313" key="2">
    <source>
        <dbReference type="Proteomes" id="UP000887565"/>
    </source>
</evidence>
<name>A0A915I9Z7_ROMCU</name>
<organism evidence="2 3">
    <name type="scientific">Romanomermis culicivorax</name>
    <name type="common">Nematode worm</name>
    <dbReference type="NCBI Taxonomy" id="13658"/>
    <lineage>
        <taxon>Eukaryota</taxon>
        <taxon>Metazoa</taxon>
        <taxon>Ecdysozoa</taxon>
        <taxon>Nematoda</taxon>
        <taxon>Enoplea</taxon>
        <taxon>Dorylaimia</taxon>
        <taxon>Mermithida</taxon>
        <taxon>Mermithoidea</taxon>
        <taxon>Mermithidae</taxon>
        <taxon>Romanomermis</taxon>
    </lineage>
</organism>
<sequence length="181" mass="19802">SKTSNDNNDETQTINDGDNDESTKIAEEGGNGTQFIGEGDNAMKIAGEGGNATKIVGEGDNTMKTIVKKMLLIMDEMQQATYYTRRTPQKKRDQSVQPNDIDCSQSSETATTSAELQQPEIVEHSKATQNFQSSQYDIGEHLIKNIHLDQATSVFSEQLFSDAGQTYDPAGNRSKDGTVEN</sequence>
<protein>
    <submittedName>
        <fullName evidence="3">Uncharacterized protein</fullName>
    </submittedName>
</protein>
<feature type="compositionally biased region" description="Polar residues" evidence="1">
    <location>
        <begin position="1"/>
        <end position="16"/>
    </location>
</feature>
<keyword evidence="2" id="KW-1185">Reference proteome</keyword>
<accession>A0A915I9Z7</accession>
<feature type="region of interest" description="Disordered" evidence="1">
    <location>
        <begin position="83"/>
        <end position="115"/>
    </location>
</feature>
<feature type="compositionally biased region" description="Polar residues" evidence="1">
    <location>
        <begin position="95"/>
        <end position="105"/>
    </location>
</feature>
<feature type="region of interest" description="Disordered" evidence="1">
    <location>
        <begin position="1"/>
        <end position="36"/>
    </location>
</feature>
<dbReference type="WBParaSite" id="nRc.2.0.1.t10111-RA">
    <property type="protein sequence ID" value="nRc.2.0.1.t10111-RA"/>
    <property type="gene ID" value="nRc.2.0.1.g10111"/>
</dbReference>